<dbReference type="GeneTree" id="ENSGT00530000064743"/>
<organism evidence="1 2">
    <name type="scientific">Kryptolebias marmoratus</name>
    <name type="common">Mangrove killifish</name>
    <name type="synonym">Rivulus marmoratus</name>
    <dbReference type="NCBI Taxonomy" id="37003"/>
    <lineage>
        <taxon>Eukaryota</taxon>
        <taxon>Metazoa</taxon>
        <taxon>Chordata</taxon>
        <taxon>Craniata</taxon>
        <taxon>Vertebrata</taxon>
        <taxon>Euteleostomi</taxon>
        <taxon>Actinopterygii</taxon>
        <taxon>Neopterygii</taxon>
        <taxon>Teleostei</taxon>
        <taxon>Neoteleostei</taxon>
        <taxon>Acanthomorphata</taxon>
        <taxon>Ovalentaria</taxon>
        <taxon>Atherinomorphae</taxon>
        <taxon>Cyprinodontiformes</taxon>
        <taxon>Rivulidae</taxon>
        <taxon>Kryptolebias</taxon>
    </lineage>
</organism>
<dbReference type="PANTHER" id="PTHR20908:SF4">
    <property type="entry name" value="SI:DKEY-5I3.5"/>
    <property type="match status" value="1"/>
</dbReference>
<dbReference type="AlphaFoldDB" id="A0A3Q3B1R9"/>
<reference evidence="1" key="1">
    <citation type="submission" date="2025-08" db="UniProtKB">
        <authorList>
            <consortium name="Ensembl"/>
        </authorList>
    </citation>
    <scope>IDENTIFICATION</scope>
</reference>
<dbReference type="InterPro" id="IPR029058">
    <property type="entry name" value="AB_hydrolase_fold"/>
</dbReference>
<dbReference type="Proteomes" id="UP000264800">
    <property type="component" value="Unplaced"/>
</dbReference>
<reference evidence="1" key="2">
    <citation type="submission" date="2025-09" db="UniProtKB">
        <authorList>
            <consortium name="Ensembl"/>
        </authorList>
    </citation>
    <scope>IDENTIFICATION</scope>
</reference>
<evidence type="ECO:0000313" key="1">
    <source>
        <dbReference type="Ensembl" id="ENSKMAP00000017894.1"/>
    </source>
</evidence>
<sequence>MLTRMALSRGITAHRLCKNVTFYMNELTSPGAGSHISEDRKPLMLMLPWLGARPQAVAKYCEIYFRTGFDILVVESEVKDFLWPRWGLNRCKLLLELLQSERFVTRPLLVHAFSIGGFTFAQLLVHMSQDKQKYQSVTNRIKGQVYDSLVVGSLDHMAVGLGKTMFPRWDSLVKRISLLYFSVFKHQTVDYFNLSIDVFWNTPVTAPSLFFFCENDALSDAQTVENLVDYWQKHGMDVTAKKWEVSTHAGHLRRHPQEYLTSLDTFLQSLQITPLKAKM</sequence>
<dbReference type="Gene3D" id="3.40.50.1820">
    <property type="entry name" value="alpha/beta hydrolase"/>
    <property type="match status" value="1"/>
</dbReference>
<name>A0A3Q3B1R9_KRYMA</name>
<dbReference type="Ensembl" id="ENSKMAT00000018142.1">
    <property type="protein sequence ID" value="ENSKMAP00000017894.1"/>
    <property type="gene ID" value="ENSKMAG00000013328.1"/>
</dbReference>
<evidence type="ECO:0000313" key="2">
    <source>
        <dbReference type="Proteomes" id="UP000264800"/>
    </source>
</evidence>
<accession>A0A3Q3B1R9</accession>
<dbReference type="RefSeq" id="XP_017261104.1">
    <property type="nucleotide sequence ID" value="XM_017405615.3"/>
</dbReference>
<dbReference type="InterPro" id="IPR008547">
    <property type="entry name" value="DUF829_TMEM53"/>
</dbReference>
<dbReference type="OMA" id="ASILYFR"/>
<dbReference type="GO" id="GO:0017171">
    <property type="term" value="F:serine hydrolase activity"/>
    <property type="evidence" value="ECO:0007669"/>
    <property type="project" value="TreeGrafter"/>
</dbReference>
<dbReference type="OrthoDB" id="77878at2759"/>
<keyword evidence="2" id="KW-1185">Reference proteome</keyword>
<dbReference type="Pfam" id="PF05705">
    <property type="entry name" value="DUF829"/>
    <property type="match status" value="1"/>
</dbReference>
<dbReference type="GeneID" id="108229898"/>
<proteinExistence type="predicted"/>
<dbReference type="PANTHER" id="PTHR20908">
    <property type="entry name" value="LD15586P"/>
    <property type="match status" value="1"/>
</dbReference>
<dbReference type="KEGG" id="kmr:108229898"/>
<protein>
    <submittedName>
        <fullName evidence="1">Uncharacterized LOC108229898</fullName>
    </submittedName>
</protein>
<dbReference type="SUPFAM" id="SSF53474">
    <property type="entry name" value="alpha/beta-Hydrolases"/>
    <property type="match status" value="1"/>
</dbReference>
<dbReference type="STRING" id="37003.ENSKMAP00000017894"/>